<reference evidence="3 4" key="1">
    <citation type="submission" date="2024-02" db="EMBL/GenBank/DDBJ databases">
        <title>De novo assembly and annotation of 12 fungi associated with fruit tree decline syndrome in Ontario, Canada.</title>
        <authorList>
            <person name="Sulman M."/>
            <person name="Ellouze W."/>
            <person name="Ilyukhin E."/>
        </authorList>
    </citation>
    <scope>NUCLEOTIDE SEQUENCE [LARGE SCALE GENOMIC DNA]</scope>
    <source>
        <strain evidence="3 4">M42-189</strain>
    </source>
</reference>
<dbReference type="Proteomes" id="UP001521785">
    <property type="component" value="Unassembled WGS sequence"/>
</dbReference>
<name>A0ABR3RHJ0_9PLEO</name>
<feature type="region of interest" description="Disordered" evidence="2">
    <location>
        <begin position="221"/>
        <end position="273"/>
    </location>
</feature>
<organism evidence="3 4">
    <name type="scientific">Paraconiothyrium brasiliense</name>
    <dbReference type="NCBI Taxonomy" id="300254"/>
    <lineage>
        <taxon>Eukaryota</taxon>
        <taxon>Fungi</taxon>
        <taxon>Dikarya</taxon>
        <taxon>Ascomycota</taxon>
        <taxon>Pezizomycotina</taxon>
        <taxon>Dothideomycetes</taxon>
        <taxon>Pleosporomycetidae</taxon>
        <taxon>Pleosporales</taxon>
        <taxon>Massarineae</taxon>
        <taxon>Didymosphaeriaceae</taxon>
        <taxon>Paraconiothyrium</taxon>
    </lineage>
</organism>
<feature type="compositionally biased region" description="Polar residues" evidence="2">
    <location>
        <begin position="260"/>
        <end position="273"/>
    </location>
</feature>
<gene>
    <name evidence="3" type="ORF">SLS60_005493</name>
</gene>
<comment type="caution">
    <text evidence="3">The sequence shown here is derived from an EMBL/GenBank/DDBJ whole genome shotgun (WGS) entry which is preliminary data.</text>
</comment>
<feature type="region of interest" description="Disordered" evidence="2">
    <location>
        <begin position="286"/>
        <end position="338"/>
    </location>
</feature>
<keyword evidence="1" id="KW-0175">Coiled coil</keyword>
<evidence type="ECO:0000256" key="2">
    <source>
        <dbReference type="SAM" id="MobiDB-lite"/>
    </source>
</evidence>
<feature type="compositionally biased region" description="Basic residues" evidence="2">
    <location>
        <begin position="429"/>
        <end position="438"/>
    </location>
</feature>
<feature type="compositionally biased region" description="Polar residues" evidence="2">
    <location>
        <begin position="402"/>
        <end position="416"/>
    </location>
</feature>
<feature type="compositionally biased region" description="Low complexity" evidence="2">
    <location>
        <begin position="221"/>
        <end position="232"/>
    </location>
</feature>
<feature type="coiled-coil region" evidence="1">
    <location>
        <begin position="12"/>
        <end position="70"/>
    </location>
</feature>
<protein>
    <submittedName>
        <fullName evidence="3">Uncharacterized protein</fullName>
    </submittedName>
</protein>
<keyword evidence="4" id="KW-1185">Reference proteome</keyword>
<feature type="region of interest" description="Disordered" evidence="2">
    <location>
        <begin position="352"/>
        <end position="485"/>
    </location>
</feature>
<feature type="coiled-coil region" evidence="1">
    <location>
        <begin position="145"/>
        <end position="201"/>
    </location>
</feature>
<evidence type="ECO:0000256" key="1">
    <source>
        <dbReference type="SAM" id="Coils"/>
    </source>
</evidence>
<sequence>MWAIAPADLLWRHELKEHNAALLRRMNALEARFTDQERRVHRAEEAATTCTDMTRELNLVKNEVDQLAEKQQEFMGGVQKRLLDIDKDLGEFRHTQETVKRLMSSCRGLDDSIVDLSSLGPRVDSAEKEILGLKNSVGRKHVHEMEDVVARLEALELQRSREAAQIRTFQDSFMQRWNDEIQKLRTEVVQMMEARRTAEVQPSYVQIPRSPDMSLRTTKLAAPANKPADSAATTRSAKAVAIHQIPRSRSPKPQHVPQEAETQGTTQDSTQNQEIDDLDLDTTLIPYISPSNQNVPPLHASPRKKPKLYHMESPPKLTAKARSKQPTAQPKVQSMAKSKIQTKNQQKAQRIAPATANAKPEHKLQHLVTRPAPGPAPSKMIKLPVKISKKRPGSPISKPRSSEQSPVVSAPRQQVNARFKVPPQPRAKQPARRSRRRSVNATFYELGWDQTQQPQKTMGPVYDGPNKPSKPVKTKPRRLPPVPDE</sequence>
<evidence type="ECO:0000313" key="4">
    <source>
        <dbReference type="Proteomes" id="UP001521785"/>
    </source>
</evidence>
<evidence type="ECO:0000313" key="3">
    <source>
        <dbReference type="EMBL" id="KAL1603901.1"/>
    </source>
</evidence>
<proteinExistence type="predicted"/>
<feature type="compositionally biased region" description="Polar residues" evidence="2">
    <location>
        <begin position="324"/>
        <end position="338"/>
    </location>
</feature>
<dbReference type="EMBL" id="JAKJXO020000006">
    <property type="protein sequence ID" value="KAL1603901.1"/>
    <property type="molecule type" value="Genomic_DNA"/>
</dbReference>
<accession>A0ABR3RHJ0</accession>